<evidence type="ECO:0000256" key="14">
    <source>
        <dbReference type="ARBA" id="ARBA00023180"/>
    </source>
</evidence>
<dbReference type="SUPFAM" id="SSF88713">
    <property type="entry name" value="Glycoside hydrolase/deacetylase"/>
    <property type="match status" value="1"/>
</dbReference>
<organism evidence="25 26">
    <name type="scientific">Malassezia vespertilionis</name>
    <dbReference type="NCBI Taxonomy" id="2020962"/>
    <lineage>
        <taxon>Eukaryota</taxon>
        <taxon>Fungi</taxon>
        <taxon>Dikarya</taxon>
        <taxon>Basidiomycota</taxon>
        <taxon>Ustilaginomycotina</taxon>
        <taxon>Malasseziomycetes</taxon>
        <taxon>Malasseziales</taxon>
        <taxon>Malasseziaceae</taxon>
        <taxon>Malassezia</taxon>
    </lineage>
</organism>
<feature type="domain" description="NodB homology" evidence="24">
    <location>
        <begin position="174"/>
        <end position="359"/>
    </location>
</feature>
<dbReference type="EMBL" id="KZ454993">
    <property type="protein sequence ID" value="PKI82904.1"/>
    <property type="molecule type" value="Genomic_DNA"/>
</dbReference>
<dbReference type="CDD" id="cd10952">
    <property type="entry name" value="CE4_MrCDA_like"/>
    <property type="match status" value="1"/>
</dbReference>
<dbReference type="GO" id="GO:0098552">
    <property type="term" value="C:side of membrane"/>
    <property type="evidence" value="ECO:0007669"/>
    <property type="project" value="UniProtKB-KW"/>
</dbReference>
<dbReference type="GO" id="GO:0005886">
    <property type="term" value="C:plasma membrane"/>
    <property type="evidence" value="ECO:0007669"/>
    <property type="project" value="UniProtKB-SubCell"/>
</dbReference>
<keyword evidence="18" id="KW-0961">Cell wall biogenesis/degradation</keyword>
<dbReference type="AlphaFoldDB" id="A0A2N1J8N8"/>
<proteinExistence type="inferred from homology"/>
<evidence type="ECO:0000256" key="10">
    <source>
        <dbReference type="ARBA" id="ARBA00022729"/>
    </source>
</evidence>
<dbReference type="GO" id="GO:0046872">
    <property type="term" value="F:metal ion binding"/>
    <property type="evidence" value="ECO:0007669"/>
    <property type="project" value="UniProtKB-KW"/>
</dbReference>
<evidence type="ECO:0000256" key="19">
    <source>
        <dbReference type="ARBA" id="ARBA00023326"/>
    </source>
</evidence>
<keyword evidence="5" id="KW-1003">Cell membrane</keyword>
<evidence type="ECO:0000256" key="5">
    <source>
        <dbReference type="ARBA" id="ARBA00022475"/>
    </source>
</evidence>
<comment type="cofactor">
    <cofactor evidence="1">
        <name>Co(2+)</name>
        <dbReference type="ChEBI" id="CHEBI:48828"/>
    </cofactor>
</comment>
<evidence type="ECO:0000313" key="26">
    <source>
        <dbReference type="Proteomes" id="UP000232875"/>
    </source>
</evidence>
<evidence type="ECO:0000256" key="16">
    <source>
        <dbReference type="ARBA" id="ARBA00023285"/>
    </source>
</evidence>
<comment type="similarity">
    <text evidence="4">Belongs to the polysaccharide deacetylase family.</text>
</comment>
<feature type="chain" id="PRO_5014605849" description="chitin deacetylase" evidence="23">
    <location>
        <begin position="20"/>
        <end position="480"/>
    </location>
</feature>
<evidence type="ECO:0000256" key="18">
    <source>
        <dbReference type="ARBA" id="ARBA00023316"/>
    </source>
</evidence>
<dbReference type="GO" id="GO:0006032">
    <property type="term" value="P:chitin catabolic process"/>
    <property type="evidence" value="ECO:0007669"/>
    <property type="project" value="UniProtKB-KW"/>
</dbReference>
<feature type="signal peptide" evidence="23">
    <location>
        <begin position="1"/>
        <end position="19"/>
    </location>
</feature>
<evidence type="ECO:0000256" key="1">
    <source>
        <dbReference type="ARBA" id="ARBA00001941"/>
    </source>
</evidence>
<evidence type="ECO:0000256" key="15">
    <source>
        <dbReference type="ARBA" id="ARBA00023277"/>
    </source>
</evidence>
<dbReference type="GO" id="GO:0009272">
    <property type="term" value="P:fungal-type cell wall biogenesis"/>
    <property type="evidence" value="ECO:0007669"/>
    <property type="project" value="UniProtKB-ARBA"/>
</dbReference>
<dbReference type="InterPro" id="IPR002509">
    <property type="entry name" value="NODB_dom"/>
</dbReference>
<keyword evidence="19" id="KW-0624">Polysaccharide degradation</keyword>
<dbReference type="InterPro" id="IPR050248">
    <property type="entry name" value="Polysacc_deacetylase_ArnD"/>
</dbReference>
<evidence type="ECO:0000256" key="6">
    <source>
        <dbReference type="ARBA" id="ARBA00022512"/>
    </source>
</evidence>
<dbReference type="PANTHER" id="PTHR10587:SF98">
    <property type="entry name" value="CHITIN DEACETYLASE"/>
    <property type="match status" value="1"/>
</dbReference>
<evidence type="ECO:0000256" key="2">
    <source>
        <dbReference type="ARBA" id="ARBA00004191"/>
    </source>
</evidence>
<keyword evidence="13" id="KW-0472">Membrane</keyword>
<evidence type="ECO:0000256" key="7">
    <source>
        <dbReference type="ARBA" id="ARBA00022525"/>
    </source>
</evidence>
<keyword evidence="16" id="KW-0170">Cobalt</keyword>
<dbReference type="PROSITE" id="PS51677">
    <property type="entry name" value="NODB"/>
    <property type="match status" value="1"/>
</dbReference>
<dbReference type="GO" id="GO:0000272">
    <property type="term" value="P:polysaccharide catabolic process"/>
    <property type="evidence" value="ECO:0007669"/>
    <property type="project" value="UniProtKB-KW"/>
</dbReference>
<gene>
    <name evidence="25" type="ORF">MVES_003325</name>
</gene>
<evidence type="ECO:0000259" key="24">
    <source>
        <dbReference type="PROSITE" id="PS51677"/>
    </source>
</evidence>
<dbReference type="Proteomes" id="UP000232875">
    <property type="component" value="Unassembled WGS sequence"/>
</dbReference>
<evidence type="ECO:0000256" key="21">
    <source>
        <dbReference type="ARBA" id="ARBA00048494"/>
    </source>
</evidence>
<dbReference type="PANTHER" id="PTHR10587">
    <property type="entry name" value="GLYCOSYL TRANSFERASE-RELATED"/>
    <property type="match status" value="1"/>
</dbReference>
<evidence type="ECO:0000256" key="23">
    <source>
        <dbReference type="SAM" id="SignalP"/>
    </source>
</evidence>
<evidence type="ECO:0000256" key="11">
    <source>
        <dbReference type="ARBA" id="ARBA00022801"/>
    </source>
</evidence>
<keyword evidence="11" id="KW-0378">Hydrolase</keyword>
<evidence type="ECO:0000256" key="20">
    <source>
        <dbReference type="ARBA" id="ARBA00024056"/>
    </source>
</evidence>
<evidence type="ECO:0000256" key="4">
    <source>
        <dbReference type="ARBA" id="ARBA00010973"/>
    </source>
</evidence>
<keyword evidence="26" id="KW-1185">Reference proteome</keyword>
<dbReference type="Pfam" id="PF01522">
    <property type="entry name" value="Polysacc_deac_1"/>
    <property type="match status" value="1"/>
</dbReference>
<keyword evidence="12" id="KW-0146">Chitin degradation</keyword>
<comment type="subcellular location">
    <subcellularLocation>
        <location evidence="3">Cell membrane</location>
        <topology evidence="3">Lipid-anchor</topology>
        <topology evidence="3">GPI-anchor</topology>
    </subcellularLocation>
    <subcellularLocation>
        <location evidence="2">Secreted</location>
        <location evidence="2">Cell wall</location>
    </subcellularLocation>
</comment>
<keyword evidence="14" id="KW-0325">Glycoprotein</keyword>
<reference evidence="25 26" key="1">
    <citation type="submission" date="2017-10" db="EMBL/GenBank/DDBJ databases">
        <title>A novel species of cold-tolerant Malassezia isolated from bats.</title>
        <authorList>
            <person name="Lorch J.M."/>
            <person name="Palmer J.M."/>
            <person name="Vanderwolf K.J."/>
            <person name="Schmidt K.Z."/>
            <person name="Verant M.L."/>
            <person name="Weller T.J."/>
            <person name="Blehert D.S."/>
        </authorList>
    </citation>
    <scope>NUCLEOTIDE SEQUENCE [LARGE SCALE GENOMIC DNA]</scope>
    <source>
        <strain evidence="25 26">NWHC:44797-103</strain>
    </source>
</reference>
<evidence type="ECO:0000256" key="13">
    <source>
        <dbReference type="ARBA" id="ARBA00023136"/>
    </source>
</evidence>
<accession>A0A2N1J8N8</accession>
<comment type="catalytic activity">
    <reaction evidence="21">
        <text>[(1-&gt;4)-N-acetyl-beta-D-glucosaminyl](n) + n H2O = chitosan + n acetate</text>
        <dbReference type="Rhea" id="RHEA:10464"/>
        <dbReference type="Rhea" id="RHEA-COMP:9593"/>
        <dbReference type="Rhea" id="RHEA-COMP:9597"/>
        <dbReference type="ChEBI" id="CHEBI:15377"/>
        <dbReference type="ChEBI" id="CHEBI:17029"/>
        <dbReference type="ChEBI" id="CHEBI:30089"/>
        <dbReference type="ChEBI" id="CHEBI:57704"/>
        <dbReference type="EC" id="3.5.1.41"/>
    </reaction>
    <physiologicalReaction direction="left-to-right" evidence="21">
        <dbReference type="Rhea" id="RHEA:10465"/>
    </physiologicalReaction>
</comment>
<keyword evidence="10 23" id="KW-0732">Signal</keyword>
<feature type="region of interest" description="Disordered" evidence="22">
    <location>
        <begin position="419"/>
        <end position="457"/>
    </location>
</feature>
<evidence type="ECO:0000256" key="8">
    <source>
        <dbReference type="ARBA" id="ARBA00022622"/>
    </source>
</evidence>
<evidence type="ECO:0000256" key="22">
    <source>
        <dbReference type="SAM" id="MobiDB-lite"/>
    </source>
</evidence>
<sequence>MKLSGFTLCSLLAVSAVSASVLHLVPGNDDAHEHLVKRHGFVRRQAAQSGPTASNEADFAKIKDPKQQCAVYGVPEITQMQDQGVIPTGGEPATIQQKDAEAQKIWKDIQDSGIIPNDVQVKKQQGSEPHMGIDSSSYNAQEDPDCWWSASTCKTPKHKNPGMMEDLYTCPEPDTWGLTFDDGPNCSHNAFYDFLAENKLRATLFYIGTNVLNHPYQAQRGIADGHDICVHTWSHRYMTTFESDQVFAELYYTARLIKQVMGVTPTCWRPPYGDVDDRVRAIAAGLGLRTILWEEDTNDWQIQPSGAKPTSVIDQNYQSIIGKAGSESPIVLTHEIVSATMKEFMKMYPKVKEAYKNVVPLTACQNITQPYPEDQLKYPNFKDFTGGNIAPSGLPDGQSMKVDPNAKFEPVALDQQAKNGYGYGDPKSGSGGGGDSSSSSSSGGSGSDSEEGSSAAAALSTSFASTAALFVAGAVAIAVI</sequence>
<dbReference type="FunFam" id="3.20.20.370:FF:000004">
    <property type="entry name" value="Related to Chitin deacetylase"/>
    <property type="match status" value="1"/>
</dbReference>
<dbReference type="InterPro" id="IPR011330">
    <property type="entry name" value="Glyco_hydro/deAcase_b/a-brl"/>
</dbReference>
<evidence type="ECO:0000256" key="3">
    <source>
        <dbReference type="ARBA" id="ARBA00004609"/>
    </source>
</evidence>
<keyword evidence="9" id="KW-0479">Metal-binding</keyword>
<evidence type="ECO:0000256" key="9">
    <source>
        <dbReference type="ARBA" id="ARBA00022723"/>
    </source>
</evidence>
<keyword evidence="6" id="KW-0134">Cell wall</keyword>
<evidence type="ECO:0000256" key="12">
    <source>
        <dbReference type="ARBA" id="ARBA00023024"/>
    </source>
</evidence>
<dbReference type="GO" id="GO:0004099">
    <property type="term" value="F:chitin deacetylase activity"/>
    <property type="evidence" value="ECO:0007669"/>
    <property type="project" value="UniProtKB-EC"/>
</dbReference>
<evidence type="ECO:0000256" key="17">
    <source>
        <dbReference type="ARBA" id="ARBA00023288"/>
    </source>
</evidence>
<evidence type="ECO:0000313" key="25">
    <source>
        <dbReference type="EMBL" id="PKI82904.1"/>
    </source>
</evidence>
<protein>
    <recommendedName>
        <fullName evidence="20">chitin deacetylase</fullName>
        <ecNumber evidence="20">3.5.1.41</ecNumber>
    </recommendedName>
</protein>
<keyword evidence="7" id="KW-0964">Secreted</keyword>
<keyword evidence="17" id="KW-0449">Lipoprotein</keyword>
<dbReference type="OrthoDB" id="407355at2759"/>
<dbReference type="STRING" id="2020962.A0A2N1J8N8"/>
<keyword evidence="15" id="KW-0119">Carbohydrate metabolism</keyword>
<dbReference type="Gene3D" id="3.20.20.370">
    <property type="entry name" value="Glycoside hydrolase/deacetylase"/>
    <property type="match status" value="1"/>
</dbReference>
<dbReference type="GO" id="GO:0071555">
    <property type="term" value="P:cell wall organization"/>
    <property type="evidence" value="ECO:0007669"/>
    <property type="project" value="UniProtKB-KW"/>
</dbReference>
<name>A0A2N1J8N8_9BASI</name>
<dbReference type="EC" id="3.5.1.41" evidence="20"/>
<keyword evidence="8" id="KW-0336">GPI-anchor</keyword>